<comment type="caution">
    <text evidence="3">The sequence shown here is derived from an EMBL/GenBank/DDBJ whole genome shotgun (WGS) entry which is preliminary data.</text>
</comment>
<dbReference type="Pfam" id="PF13561">
    <property type="entry name" value="adh_short_C2"/>
    <property type="match status" value="1"/>
</dbReference>
<evidence type="ECO:0000313" key="4">
    <source>
        <dbReference type="Proteomes" id="UP000474757"/>
    </source>
</evidence>
<organism evidence="3 4">
    <name type="scientific">Pseudoroseicyclus tamaricis</name>
    <dbReference type="NCBI Taxonomy" id="2705421"/>
    <lineage>
        <taxon>Bacteria</taxon>
        <taxon>Pseudomonadati</taxon>
        <taxon>Pseudomonadota</taxon>
        <taxon>Alphaproteobacteria</taxon>
        <taxon>Rhodobacterales</taxon>
        <taxon>Paracoccaceae</taxon>
        <taxon>Pseudoroseicyclus</taxon>
    </lineage>
</organism>
<dbReference type="SUPFAM" id="SSF51735">
    <property type="entry name" value="NAD(P)-binding Rossmann-fold domains"/>
    <property type="match status" value="1"/>
</dbReference>
<dbReference type="Gene3D" id="3.40.50.720">
    <property type="entry name" value="NAD(P)-binding Rossmann-like Domain"/>
    <property type="match status" value="1"/>
</dbReference>
<protein>
    <submittedName>
        <fullName evidence="3">SDR family oxidoreductase</fullName>
    </submittedName>
</protein>
<keyword evidence="4" id="KW-1185">Reference proteome</keyword>
<dbReference type="InterPro" id="IPR036291">
    <property type="entry name" value="NAD(P)-bd_dom_sf"/>
</dbReference>
<dbReference type="Proteomes" id="UP000474757">
    <property type="component" value="Unassembled WGS sequence"/>
</dbReference>
<gene>
    <name evidence="3" type="ORF">GZA08_15160</name>
</gene>
<name>A0A6B2JVD7_9RHOB</name>
<dbReference type="EMBL" id="JAAGAB010000003">
    <property type="protein sequence ID" value="NDV02308.1"/>
    <property type="molecule type" value="Genomic_DNA"/>
</dbReference>
<accession>A0A6B2JVD7</accession>
<dbReference type="GO" id="GO:0016491">
    <property type="term" value="F:oxidoreductase activity"/>
    <property type="evidence" value="ECO:0007669"/>
    <property type="project" value="UniProtKB-KW"/>
</dbReference>
<comment type="similarity">
    <text evidence="1">Belongs to the short-chain dehydrogenases/reductases (SDR) family.</text>
</comment>
<proteinExistence type="inferred from homology"/>
<dbReference type="InterPro" id="IPR002347">
    <property type="entry name" value="SDR_fam"/>
</dbReference>
<evidence type="ECO:0000256" key="1">
    <source>
        <dbReference type="ARBA" id="ARBA00006484"/>
    </source>
</evidence>
<dbReference type="PRINTS" id="PR00081">
    <property type="entry name" value="GDHRDH"/>
</dbReference>
<dbReference type="PANTHER" id="PTHR43639:SF1">
    <property type="entry name" value="SHORT-CHAIN DEHYDROGENASE_REDUCTASE FAMILY PROTEIN"/>
    <property type="match status" value="1"/>
</dbReference>
<dbReference type="PROSITE" id="PS00061">
    <property type="entry name" value="ADH_SHORT"/>
    <property type="match status" value="1"/>
</dbReference>
<dbReference type="NCBIfam" id="NF006597">
    <property type="entry name" value="PRK09134.1"/>
    <property type="match status" value="1"/>
</dbReference>
<dbReference type="PANTHER" id="PTHR43639">
    <property type="entry name" value="OXIDOREDUCTASE, SHORT-CHAIN DEHYDROGENASE/REDUCTASE FAMILY (AFU_ORTHOLOGUE AFUA_5G02870)"/>
    <property type="match status" value="1"/>
</dbReference>
<dbReference type="RefSeq" id="WP_163895114.1">
    <property type="nucleotide sequence ID" value="NZ_JAAFYS010000003.1"/>
</dbReference>
<dbReference type="InterPro" id="IPR020904">
    <property type="entry name" value="Sc_DH/Rdtase_CS"/>
</dbReference>
<keyword evidence="2" id="KW-0560">Oxidoreductase</keyword>
<evidence type="ECO:0000313" key="3">
    <source>
        <dbReference type="EMBL" id="NDV02308.1"/>
    </source>
</evidence>
<reference evidence="3 4" key="1">
    <citation type="submission" date="2020-02" db="EMBL/GenBank/DDBJ databases">
        <title>Pseudoroseicyclus tamarix, sp. nov., isolated from offshore sediment of a Tamarix chinensis forest.</title>
        <authorList>
            <person name="Gai Y."/>
        </authorList>
    </citation>
    <scope>NUCLEOTIDE SEQUENCE [LARGE SCALE GENOMIC DNA]</scope>
    <source>
        <strain evidence="3 4">CLL3-39</strain>
    </source>
</reference>
<dbReference type="AlphaFoldDB" id="A0A6B2JVD7"/>
<evidence type="ECO:0000256" key="2">
    <source>
        <dbReference type="ARBA" id="ARBA00023002"/>
    </source>
</evidence>
<sequence length="264" mass="28121">MTKPASPRALVTGAGARIGRAIALALGEAGHDVALHCNHSTDGAEAAAEEIRAMGRRATVVQADLMDAARVEALVPEAAEALGGPLTCLVNNASGFKFDRIDTASAENWEINTATNLRAPLFLLQAFAAQAPEPLEDEAGEKIAQALCVNMLDQRIRNLSPELITYTIAKMGLWTLTRTAAQGLGPKVRVNGIAPGSTLKAEQEPEERFRARRKAGLLERGTNPEDIVAALRYLLEARTVTGQAIVVDGGQHLIWSRLDSAGWS</sequence>